<dbReference type="AlphaFoldDB" id="E4XWA0"/>
<name>E4XWA0_OIKDI</name>
<reference evidence="1" key="1">
    <citation type="journal article" date="2010" name="Science">
        <title>Plasticity of animal genome architecture unmasked by rapid evolution of a pelagic tunicate.</title>
        <authorList>
            <person name="Denoeud F."/>
            <person name="Henriet S."/>
            <person name="Mungpakdee S."/>
            <person name="Aury J.M."/>
            <person name="Da Silva C."/>
            <person name="Brinkmann H."/>
            <person name="Mikhaleva J."/>
            <person name="Olsen L.C."/>
            <person name="Jubin C."/>
            <person name="Canestro C."/>
            <person name="Bouquet J.M."/>
            <person name="Danks G."/>
            <person name="Poulain J."/>
            <person name="Campsteijn C."/>
            <person name="Adamski M."/>
            <person name="Cross I."/>
            <person name="Yadetie F."/>
            <person name="Muffato M."/>
            <person name="Louis A."/>
            <person name="Butcher S."/>
            <person name="Tsagkogeorga G."/>
            <person name="Konrad A."/>
            <person name="Singh S."/>
            <person name="Jensen M.F."/>
            <person name="Cong E.H."/>
            <person name="Eikeseth-Otteraa H."/>
            <person name="Noel B."/>
            <person name="Anthouard V."/>
            <person name="Porcel B.M."/>
            <person name="Kachouri-Lafond R."/>
            <person name="Nishino A."/>
            <person name="Ugolini M."/>
            <person name="Chourrout P."/>
            <person name="Nishida H."/>
            <person name="Aasland R."/>
            <person name="Huzurbazar S."/>
            <person name="Westhof E."/>
            <person name="Delsuc F."/>
            <person name="Lehrach H."/>
            <person name="Reinhardt R."/>
            <person name="Weissenbach J."/>
            <person name="Roy S.W."/>
            <person name="Artiguenave F."/>
            <person name="Postlethwait J.H."/>
            <person name="Manak J.R."/>
            <person name="Thompson E.M."/>
            <person name="Jaillon O."/>
            <person name="Du Pasquier L."/>
            <person name="Boudinot P."/>
            <person name="Liberles D.A."/>
            <person name="Volff J.N."/>
            <person name="Philippe H."/>
            <person name="Lenhard B."/>
            <person name="Roest Crollius H."/>
            <person name="Wincker P."/>
            <person name="Chourrout D."/>
        </authorList>
    </citation>
    <scope>NUCLEOTIDE SEQUENCE [LARGE SCALE GENOMIC DNA]</scope>
</reference>
<dbReference type="Proteomes" id="UP000001307">
    <property type="component" value="Unassembled WGS sequence"/>
</dbReference>
<organism evidence="1">
    <name type="scientific">Oikopleura dioica</name>
    <name type="common">Tunicate</name>
    <dbReference type="NCBI Taxonomy" id="34765"/>
    <lineage>
        <taxon>Eukaryota</taxon>
        <taxon>Metazoa</taxon>
        <taxon>Chordata</taxon>
        <taxon>Tunicata</taxon>
        <taxon>Appendicularia</taxon>
        <taxon>Copelata</taxon>
        <taxon>Oikopleuridae</taxon>
        <taxon>Oikopleura</taxon>
    </lineage>
</organism>
<sequence length="16" mass="1951">MRDHSIWFTIFGVTKI</sequence>
<dbReference type="EMBL" id="FN653238">
    <property type="protein sequence ID" value="CBY13955.1"/>
    <property type="molecule type" value="Genomic_DNA"/>
</dbReference>
<dbReference type="InParanoid" id="E4XWA0"/>
<evidence type="ECO:0000313" key="1">
    <source>
        <dbReference type="EMBL" id="CBY13955.1"/>
    </source>
</evidence>
<keyword evidence="2" id="KW-1185">Reference proteome</keyword>
<gene>
    <name evidence="1" type="ORF">GSOID_T00006916001</name>
</gene>
<protein>
    <submittedName>
        <fullName evidence="1">Uncharacterized protein</fullName>
    </submittedName>
</protein>
<proteinExistence type="predicted"/>
<accession>E4XWA0</accession>
<evidence type="ECO:0000313" key="2">
    <source>
        <dbReference type="Proteomes" id="UP000001307"/>
    </source>
</evidence>